<accession>A0ABN9VCB9</accession>
<protein>
    <recommendedName>
        <fullName evidence="3">RNase H type-1 domain-containing protein</fullName>
    </recommendedName>
</protein>
<name>A0ABN9VCB9_9DINO</name>
<comment type="caution">
    <text evidence="1">The sequence shown here is derived from an EMBL/GenBank/DDBJ whole genome shotgun (WGS) entry which is preliminary data.</text>
</comment>
<dbReference type="Proteomes" id="UP001189429">
    <property type="component" value="Unassembled WGS sequence"/>
</dbReference>
<proteinExistence type="predicted"/>
<organism evidence="1 2">
    <name type="scientific">Prorocentrum cordatum</name>
    <dbReference type="NCBI Taxonomy" id="2364126"/>
    <lineage>
        <taxon>Eukaryota</taxon>
        <taxon>Sar</taxon>
        <taxon>Alveolata</taxon>
        <taxon>Dinophyceae</taxon>
        <taxon>Prorocentrales</taxon>
        <taxon>Prorocentraceae</taxon>
        <taxon>Prorocentrum</taxon>
    </lineage>
</organism>
<sequence length="214" mass="22652">MSAYRPASSVHRWQLCADGARLTDEPMRDAIALVVVAECASAPGERIGTFGFHGMIGSKLCDVLPPSTASGKIGSSTVEMAVVLWAALWALAGDDGTEVHIAIDSANVLATAQGRARSSANPRLGTLLHVWSSLLARECPVRSLSTPRNELGSGRCRSDQTIGMHTPLVEGAFVVEQRIETADLPPVEPTSYKEVKAAELLVKVATYNANSLDA</sequence>
<dbReference type="EMBL" id="CAUYUJ010016990">
    <property type="protein sequence ID" value="CAK0870718.1"/>
    <property type="molecule type" value="Genomic_DNA"/>
</dbReference>
<evidence type="ECO:0000313" key="1">
    <source>
        <dbReference type="EMBL" id="CAK0870718.1"/>
    </source>
</evidence>
<reference evidence="1" key="1">
    <citation type="submission" date="2023-10" db="EMBL/GenBank/DDBJ databases">
        <authorList>
            <person name="Chen Y."/>
            <person name="Shah S."/>
            <person name="Dougan E. K."/>
            <person name="Thang M."/>
            <person name="Chan C."/>
        </authorList>
    </citation>
    <scope>NUCLEOTIDE SEQUENCE [LARGE SCALE GENOMIC DNA]</scope>
</reference>
<feature type="non-terminal residue" evidence="1">
    <location>
        <position position="214"/>
    </location>
</feature>
<evidence type="ECO:0008006" key="3">
    <source>
        <dbReference type="Google" id="ProtNLM"/>
    </source>
</evidence>
<keyword evidence="2" id="KW-1185">Reference proteome</keyword>
<evidence type="ECO:0000313" key="2">
    <source>
        <dbReference type="Proteomes" id="UP001189429"/>
    </source>
</evidence>
<gene>
    <name evidence="1" type="ORF">PCOR1329_LOCUS56748</name>
</gene>